<evidence type="ECO:0000313" key="3">
    <source>
        <dbReference type="Proteomes" id="UP001152759"/>
    </source>
</evidence>
<sequence length="851" mass="95557">MDIMVDTLSPLSLLPISTSKLDEKLPQLILLSSRTENGIEDVFRRLRTTKATPEFAFLLNNVFRKAMKGHMYRGFTMASPGIPNIPHKTMKVEKHDRPIWYVFSGMGSQWPGMGLLLLHVPVFRAALERCDRVLKPRGIDIFEVLTSKDEAINDNIIHSFVAISSVQIGLTEVLRALKLEPNGVIGHSVGELGCAYADNCLTIEQTILSAYARGKAVMESTLIEGTMAAVGLGYHDIRDSVPKSIDIGCRNSSTSCTISGPAADVEAYVSKLTSKGVFAKNVSASGIAYHSRYLEPAAPLILKYLREHIRPTGGMAQGQGHCSPEYHLNNMMSPVLFEDVLKRIPSHAVVIEIAPHGLLQAILKREIPDRAHVPLTKRSTTGDGARFLLDAIGQMYLLGLEPDVNSLYPPIQFPVPCDTPSLQPFVTWEHSEAYPPPEALRELVASRKLKPDKVFTLGQVEDMLKQYEKKGIPVLQLSLFLAETWKLLSAINKKSVHELPVIFEDVQTFSEINFSTEGFSNIWVQILPGAGDFAVFQEFIEERPTAFGMETRVKNKNNKDTLLMQGKIVIWEEPKKTSQLEDFLKNNEFYHTLKSDEFSEGSKIDYFINSVVRHFECDGVTVDLFKTQPIREELQSLHNIQTEHLTFVPYAENSFKDQYEFVRTSLQLIVENSGKVGHTNDEPLEIQIFGGNNEKEYSLLLKMFTEVLRSDDNDLKVKLTPTNLPKISESNLKANLHFVSDLRAVTALAPSNDSIISYIFVTIPAKIHMKDVLDAALRSNNHYELVFEQIFGSLRFGLLKTIIPEKELRVFQVTNNLSSTLELLKSEKILEDENVILVIPNSQFNAQILEF</sequence>
<proteinExistence type="predicted"/>
<dbReference type="PANTHER" id="PTHR43775:SF23">
    <property type="entry name" value="FATTY ACID SYNTHASE 3"/>
    <property type="match status" value="1"/>
</dbReference>
<dbReference type="InterPro" id="IPR016035">
    <property type="entry name" value="Acyl_Trfase/lysoPLipase"/>
</dbReference>
<dbReference type="InterPro" id="IPR014043">
    <property type="entry name" value="Acyl_transferase_dom"/>
</dbReference>
<dbReference type="PANTHER" id="PTHR43775">
    <property type="entry name" value="FATTY ACID SYNTHASE"/>
    <property type="match status" value="1"/>
</dbReference>
<reference evidence="2" key="1">
    <citation type="submission" date="2021-12" db="EMBL/GenBank/DDBJ databases">
        <authorList>
            <person name="King R."/>
        </authorList>
    </citation>
    <scope>NUCLEOTIDE SEQUENCE</scope>
</reference>
<dbReference type="SMART" id="SM00827">
    <property type="entry name" value="PKS_AT"/>
    <property type="match status" value="1"/>
</dbReference>
<keyword evidence="3" id="KW-1185">Reference proteome</keyword>
<feature type="domain" description="Malonyl-CoA:ACP transacylase (MAT)" evidence="1">
    <location>
        <begin position="102"/>
        <end position="380"/>
    </location>
</feature>
<dbReference type="Gene3D" id="3.40.366.10">
    <property type="entry name" value="Malonyl-Coenzyme A Acyl Carrier Protein, domain 2"/>
    <property type="match status" value="1"/>
</dbReference>
<protein>
    <recommendedName>
        <fullName evidence="1">Malonyl-CoA:ACP transacylase (MAT) domain-containing protein</fullName>
    </recommendedName>
</protein>
<dbReference type="Gene3D" id="3.30.70.3290">
    <property type="match status" value="1"/>
</dbReference>
<accession>A0A9P0CE18</accession>
<dbReference type="SUPFAM" id="SSF55048">
    <property type="entry name" value="Probable ACP-binding domain of malonyl-CoA ACP transacylase"/>
    <property type="match status" value="1"/>
</dbReference>
<dbReference type="GO" id="GO:0004312">
    <property type="term" value="F:fatty acid synthase activity"/>
    <property type="evidence" value="ECO:0007669"/>
    <property type="project" value="TreeGrafter"/>
</dbReference>
<dbReference type="InterPro" id="IPR016036">
    <property type="entry name" value="Malonyl_transacylase_ACP-bd"/>
</dbReference>
<dbReference type="InterPro" id="IPR001227">
    <property type="entry name" value="Ac_transferase_dom_sf"/>
</dbReference>
<organism evidence="2 3">
    <name type="scientific">Bemisia tabaci</name>
    <name type="common">Sweetpotato whitefly</name>
    <name type="synonym">Aleurodes tabaci</name>
    <dbReference type="NCBI Taxonomy" id="7038"/>
    <lineage>
        <taxon>Eukaryota</taxon>
        <taxon>Metazoa</taxon>
        <taxon>Ecdysozoa</taxon>
        <taxon>Arthropoda</taxon>
        <taxon>Hexapoda</taxon>
        <taxon>Insecta</taxon>
        <taxon>Pterygota</taxon>
        <taxon>Neoptera</taxon>
        <taxon>Paraneoptera</taxon>
        <taxon>Hemiptera</taxon>
        <taxon>Sternorrhyncha</taxon>
        <taxon>Aleyrodoidea</taxon>
        <taxon>Aleyrodidae</taxon>
        <taxon>Aleyrodinae</taxon>
        <taxon>Bemisia</taxon>
    </lineage>
</organism>
<dbReference type="InterPro" id="IPR050091">
    <property type="entry name" value="PKS_NRPS_Biosynth_Enz"/>
</dbReference>
<dbReference type="AlphaFoldDB" id="A0A9P0CE18"/>
<name>A0A9P0CE18_BEMTA</name>
<dbReference type="Proteomes" id="UP001152759">
    <property type="component" value="Chromosome 9"/>
</dbReference>
<dbReference type="SUPFAM" id="SSF52151">
    <property type="entry name" value="FabD/lysophospholipase-like"/>
    <property type="match status" value="1"/>
</dbReference>
<dbReference type="GO" id="GO:0006633">
    <property type="term" value="P:fatty acid biosynthetic process"/>
    <property type="evidence" value="ECO:0007669"/>
    <property type="project" value="TreeGrafter"/>
</dbReference>
<dbReference type="Pfam" id="PF16197">
    <property type="entry name" value="KAsynt_C_assoc"/>
    <property type="match status" value="1"/>
</dbReference>
<evidence type="ECO:0000259" key="1">
    <source>
        <dbReference type="SMART" id="SM00827"/>
    </source>
</evidence>
<dbReference type="EMBL" id="OU963870">
    <property type="protein sequence ID" value="CAH0778233.1"/>
    <property type="molecule type" value="Genomic_DNA"/>
</dbReference>
<gene>
    <name evidence="2" type="ORF">BEMITA_LOCUS14069</name>
</gene>
<dbReference type="Pfam" id="PF00698">
    <property type="entry name" value="Acyl_transf_1"/>
    <property type="match status" value="1"/>
</dbReference>
<dbReference type="InterPro" id="IPR032821">
    <property type="entry name" value="PKS_assoc"/>
</dbReference>
<evidence type="ECO:0000313" key="2">
    <source>
        <dbReference type="EMBL" id="CAH0778233.1"/>
    </source>
</evidence>